<keyword evidence="5" id="KW-0560">Oxidoreductase</keyword>
<protein>
    <submittedName>
        <fullName evidence="5">NAD(P)H-quinone oxidoreductase subunit I, chloroplastic</fullName>
        <ecNumber evidence="5">1.6.5.11</ecNumber>
    </submittedName>
</protein>
<dbReference type="SUPFAM" id="SSF54862">
    <property type="entry name" value="4Fe-4S ferredoxins"/>
    <property type="match status" value="1"/>
</dbReference>
<dbReference type="STRING" id="36847.CLNEO_15210"/>
<keyword evidence="1" id="KW-0479">Metal-binding</keyword>
<accession>A0A136WF52</accession>
<gene>
    <name evidence="5" type="primary">ndhI_3</name>
    <name evidence="5" type="ORF">CLNEO_15210</name>
</gene>
<organism evidence="5 6">
    <name type="scientific">Anaerotignum neopropionicum</name>
    <dbReference type="NCBI Taxonomy" id="36847"/>
    <lineage>
        <taxon>Bacteria</taxon>
        <taxon>Bacillati</taxon>
        <taxon>Bacillota</taxon>
        <taxon>Clostridia</taxon>
        <taxon>Lachnospirales</taxon>
        <taxon>Anaerotignaceae</taxon>
        <taxon>Anaerotignum</taxon>
    </lineage>
</organism>
<dbReference type="InterPro" id="IPR017900">
    <property type="entry name" value="4Fe4S_Fe_S_CS"/>
</dbReference>
<keyword evidence="2" id="KW-0408">Iron</keyword>
<evidence type="ECO:0000256" key="3">
    <source>
        <dbReference type="ARBA" id="ARBA00023014"/>
    </source>
</evidence>
<dbReference type="PANTHER" id="PTHR43122">
    <property type="entry name" value="FERREDOXIN SUBUNIT OF PYRUVATE:FLAVODOXIN OXIDOREDUCTASE-RELATED"/>
    <property type="match status" value="1"/>
</dbReference>
<dbReference type="OrthoDB" id="9804603at2"/>
<feature type="domain" description="4Fe-4S ferredoxin-type" evidence="4">
    <location>
        <begin position="38"/>
        <end position="68"/>
    </location>
</feature>
<dbReference type="Pfam" id="PF13237">
    <property type="entry name" value="Fer4_10"/>
    <property type="match status" value="1"/>
</dbReference>
<proteinExistence type="predicted"/>
<dbReference type="GO" id="GO:0016491">
    <property type="term" value="F:oxidoreductase activity"/>
    <property type="evidence" value="ECO:0007669"/>
    <property type="project" value="UniProtKB-KW"/>
</dbReference>
<dbReference type="EC" id="1.6.5.11" evidence="5"/>
<dbReference type="RefSeq" id="WP_066086901.1">
    <property type="nucleotide sequence ID" value="NZ_LRVM01000004.1"/>
</dbReference>
<evidence type="ECO:0000256" key="1">
    <source>
        <dbReference type="ARBA" id="ARBA00022723"/>
    </source>
</evidence>
<evidence type="ECO:0000256" key="2">
    <source>
        <dbReference type="ARBA" id="ARBA00023004"/>
    </source>
</evidence>
<dbReference type="PROSITE" id="PS00198">
    <property type="entry name" value="4FE4S_FER_1"/>
    <property type="match status" value="1"/>
</dbReference>
<name>A0A136WF52_9FIRM</name>
<sequence length="71" mass="8092">MNIVKIEFDRCKECHYCVKFCPKKILVNGEKINKQGYYTPIVTNMEECIACGTCARVCPEGAIEVMKDVLE</sequence>
<dbReference type="Gene3D" id="3.30.70.20">
    <property type="match status" value="1"/>
</dbReference>
<dbReference type="GO" id="GO:0046872">
    <property type="term" value="F:metal ion binding"/>
    <property type="evidence" value="ECO:0007669"/>
    <property type="project" value="UniProtKB-KW"/>
</dbReference>
<evidence type="ECO:0000313" key="5">
    <source>
        <dbReference type="EMBL" id="KXL52979.1"/>
    </source>
</evidence>
<keyword evidence="3" id="KW-0411">Iron-sulfur</keyword>
<dbReference type="GO" id="GO:0051536">
    <property type="term" value="F:iron-sulfur cluster binding"/>
    <property type="evidence" value="ECO:0007669"/>
    <property type="project" value="UniProtKB-KW"/>
</dbReference>
<dbReference type="PROSITE" id="PS51379">
    <property type="entry name" value="4FE4S_FER_2"/>
    <property type="match status" value="2"/>
</dbReference>
<feature type="domain" description="4Fe-4S ferredoxin-type" evidence="4">
    <location>
        <begin position="2"/>
        <end position="31"/>
    </location>
</feature>
<comment type="caution">
    <text evidence="5">The sequence shown here is derived from an EMBL/GenBank/DDBJ whole genome shotgun (WGS) entry which is preliminary data.</text>
</comment>
<dbReference type="PANTHER" id="PTHR43122:SF1">
    <property type="entry name" value="IRON-SULFUR-BINDING PROTEIN"/>
    <property type="match status" value="1"/>
</dbReference>
<evidence type="ECO:0000313" key="6">
    <source>
        <dbReference type="Proteomes" id="UP000070539"/>
    </source>
</evidence>
<reference evidence="5 6" key="1">
    <citation type="submission" date="2016-01" db="EMBL/GenBank/DDBJ databases">
        <title>Genome sequence of Clostridium neopropionicum X4, DSM-3847.</title>
        <authorList>
            <person name="Poehlein A."/>
            <person name="Beck M.H."/>
            <person name="Bengelsdorf F.R."/>
            <person name="Daniel R."/>
            <person name="Duerre P."/>
        </authorList>
    </citation>
    <scope>NUCLEOTIDE SEQUENCE [LARGE SCALE GENOMIC DNA]</scope>
    <source>
        <strain evidence="5 6">DSM-3847</strain>
    </source>
</reference>
<dbReference type="Proteomes" id="UP000070539">
    <property type="component" value="Unassembled WGS sequence"/>
</dbReference>
<dbReference type="EMBL" id="LRVM01000004">
    <property type="protein sequence ID" value="KXL52979.1"/>
    <property type="molecule type" value="Genomic_DNA"/>
</dbReference>
<keyword evidence="6" id="KW-1185">Reference proteome</keyword>
<dbReference type="AlphaFoldDB" id="A0A136WF52"/>
<evidence type="ECO:0000259" key="4">
    <source>
        <dbReference type="PROSITE" id="PS51379"/>
    </source>
</evidence>
<dbReference type="InterPro" id="IPR017896">
    <property type="entry name" value="4Fe4S_Fe-S-bd"/>
</dbReference>